<sequence>MSAHAVICGKNYPKERTASTSIFKNYRRLMVSMAIKFGERPICPSKKDTGNSKAYVDIVKDAFGYNGSHRRQMDIVILLPIK</sequence>
<accession>A0A3P6VBH0</accession>
<dbReference type="EMBL" id="UYRU01044756">
    <property type="protein sequence ID" value="VDK87651.1"/>
    <property type="molecule type" value="Genomic_DNA"/>
</dbReference>
<reference evidence="1 2" key="1">
    <citation type="submission" date="2018-11" db="EMBL/GenBank/DDBJ databases">
        <authorList>
            <consortium name="Pathogen Informatics"/>
        </authorList>
    </citation>
    <scope>NUCLEOTIDE SEQUENCE [LARGE SCALE GENOMIC DNA]</scope>
</reference>
<proteinExistence type="predicted"/>
<dbReference type="OrthoDB" id="10394905at2759"/>
<protein>
    <submittedName>
        <fullName evidence="1">Uncharacterized protein</fullName>
    </submittedName>
</protein>
<evidence type="ECO:0000313" key="2">
    <source>
        <dbReference type="Proteomes" id="UP000281553"/>
    </source>
</evidence>
<dbReference type="Proteomes" id="UP000281553">
    <property type="component" value="Unassembled WGS sequence"/>
</dbReference>
<evidence type="ECO:0000313" key="1">
    <source>
        <dbReference type="EMBL" id="VDK87651.1"/>
    </source>
</evidence>
<gene>
    <name evidence="1" type="ORF">DILT_LOCUS4056</name>
</gene>
<keyword evidence="2" id="KW-1185">Reference proteome</keyword>
<name>A0A3P6VBH0_DIBLA</name>
<organism evidence="1 2">
    <name type="scientific">Dibothriocephalus latus</name>
    <name type="common">Fish tapeworm</name>
    <name type="synonym">Diphyllobothrium latum</name>
    <dbReference type="NCBI Taxonomy" id="60516"/>
    <lineage>
        <taxon>Eukaryota</taxon>
        <taxon>Metazoa</taxon>
        <taxon>Spiralia</taxon>
        <taxon>Lophotrochozoa</taxon>
        <taxon>Platyhelminthes</taxon>
        <taxon>Cestoda</taxon>
        <taxon>Eucestoda</taxon>
        <taxon>Diphyllobothriidea</taxon>
        <taxon>Diphyllobothriidae</taxon>
        <taxon>Dibothriocephalus</taxon>
    </lineage>
</organism>
<dbReference type="AlphaFoldDB" id="A0A3P6VBH0"/>